<dbReference type="Pfam" id="PF00126">
    <property type="entry name" value="HTH_1"/>
    <property type="match status" value="1"/>
</dbReference>
<dbReference type="PROSITE" id="PS50931">
    <property type="entry name" value="HTH_LYSR"/>
    <property type="match status" value="1"/>
</dbReference>
<dbReference type="RefSeq" id="WP_289599385.1">
    <property type="nucleotide sequence ID" value="NZ_JAUDCL010000006.1"/>
</dbReference>
<evidence type="ECO:0000313" key="7">
    <source>
        <dbReference type="Proteomes" id="UP001529380"/>
    </source>
</evidence>
<dbReference type="EMBL" id="JAUDCL010000006">
    <property type="protein sequence ID" value="MDM8200660.1"/>
    <property type="molecule type" value="Genomic_DNA"/>
</dbReference>
<organism evidence="6 7">
    <name type="scientific">Allofournierella massiliensis</name>
    <dbReference type="NCBI Taxonomy" id="1650663"/>
    <lineage>
        <taxon>Bacteria</taxon>
        <taxon>Bacillati</taxon>
        <taxon>Bacillota</taxon>
        <taxon>Clostridia</taxon>
        <taxon>Eubacteriales</taxon>
        <taxon>Oscillospiraceae</taxon>
        <taxon>Allofournierella</taxon>
    </lineage>
</organism>
<dbReference type="InterPro" id="IPR036388">
    <property type="entry name" value="WH-like_DNA-bd_sf"/>
</dbReference>
<evidence type="ECO:0000259" key="5">
    <source>
        <dbReference type="PROSITE" id="PS50931"/>
    </source>
</evidence>
<feature type="domain" description="HTH lysR-type" evidence="5">
    <location>
        <begin position="1"/>
        <end position="58"/>
    </location>
</feature>
<comment type="caution">
    <text evidence="6">The sequence shown here is derived from an EMBL/GenBank/DDBJ whole genome shotgun (WGS) entry which is preliminary data.</text>
</comment>
<evidence type="ECO:0000313" key="6">
    <source>
        <dbReference type="EMBL" id="MDM8200660.1"/>
    </source>
</evidence>
<evidence type="ECO:0000256" key="2">
    <source>
        <dbReference type="ARBA" id="ARBA00023015"/>
    </source>
</evidence>
<dbReference type="Gene3D" id="1.10.10.10">
    <property type="entry name" value="Winged helix-like DNA-binding domain superfamily/Winged helix DNA-binding domain"/>
    <property type="match status" value="1"/>
</dbReference>
<dbReference type="PRINTS" id="PR00039">
    <property type="entry name" value="HTHLYSR"/>
</dbReference>
<reference evidence="6 7" key="2">
    <citation type="submission" date="2023-06" db="EMBL/GenBank/DDBJ databases">
        <title>Identification and characterization of horizontal gene transfer across gut microbiota members of farm animals based on homology search.</title>
        <authorList>
            <person name="Schwarzerova J."/>
            <person name="Nykrynova M."/>
            <person name="Jureckova K."/>
            <person name="Cejkova D."/>
            <person name="Rychlik I."/>
        </authorList>
    </citation>
    <scope>NUCLEOTIDE SEQUENCE [LARGE SCALE GENOMIC DNA]</scope>
    <source>
        <strain evidence="6 7">ET340</strain>
    </source>
</reference>
<sequence length="309" mass="35628">MQRRNLEYFVTVVDCGSISAAAQKLFVAQPSLSRAINAMERQMDCRLLERTSRGVVPTAAGRQLYYYGRSILDKFQMLDRLYHGGEEQLVSRLHVSVALLFLKDSLPETVYLQMNTPDAEICFYETTLEPLLEQVAEGRSELGLAVVNDHQLPLFTRMSQARELELTPLDEPRPPFVQVHSAHPLTRQQQLCCRQLFEYPRLMAPADFFTNLNQAVYEDMKRPAHLPRRTIVANSYHTILRMLRNTNGYMIGNCWQQEELAACGIRSLHLTDAPVRLNLMLVRRQRQELSGCASRFLEEFLRDQNLPQI</sequence>
<gene>
    <name evidence="6" type="ORF">QUW08_05035</name>
</gene>
<reference evidence="6 7" key="3">
    <citation type="submission" date="2023-06" db="EMBL/GenBank/DDBJ databases">
        <authorList>
            <person name="Zeman M."/>
            <person name="Kubasova T."/>
            <person name="Jahodarova E."/>
            <person name="Nykrynova M."/>
            <person name="Rychlik I."/>
        </authorList>
    </citation>
    <scope>NUCLEOTIDE SEQUENCE [LARGE SCALE GENOMIC DNA]</scope>
    <source>
        <strain evidence="6 7">ET340</strain>
    </source>
</reference>
<keyword evidence="3" id="KW-0238">DNA-binding</keyword>
<dbReference type="PANTHER" id="PTHR30346">
    <property type="entry name" value="TRANSCRIPTIONAL DUAL REGULATOR HCAR-RELATED"/>
    <property type="match status" value="1"/>
</dbReference>
<dbReference type="CDD" id="cd05466">
    <property type="entry name" value="PBP2_LTTR_substrate"/>
    <property type="match status" value="1"/>
</dbReference>
<evidence type="ECO:0000256" key="4">
    <source>
        <dbReference type="ARBA" id="ARBA00023163"/>
    </source>
</evidence>
<evidence type="ECO:0000256" key="1">
    <source>
        <dbReference type="ARBA" id="ARBA00009437"/>
    </source>
</evidence>
<name>A0ABT7UQX1_9FIRM</name>
<dbReference type="SUPFAM" id="SSF53850">
    <property type="entry name" value="Periplasmic binding protein-like II"/>
    <property type="match status" value="1"/>
</dbReference>
<dbReference type="InterPro" id="IPR005119">
    <property type="entry name" value="LysR_subst-bd"/>
</dbReference>
<keyword evidence="4" id="KW-0804">Transcription</keyword>
<dbReference type="InterPro" id="IPR000847">
    <property type="entry name" value="LysR_HTH_N"/>
</dbReference>
<reference evidence="7" key="1">
    <citation type="submission" date="2023-06" db="EMBL/GenBank/DDBJ databases">
        <title>Identification and characterization of horizontal gene transfer across gut microbiota members of farm animals based on homology search.</title>
        <authorList>
            <person name="Zeman M."/>
            <person name="Kubasova T."/>
            <person name="Jahodarova E."/>
            <person name="Nykrynova M."/>
            <person name="Rychlik I."/>
        </authorList>
    </citation>
    <scope>NUCLEOTIDE SEQUENCE [LARGE SCALE GENOMIC DNA]</scope>
    <source>
        <strain evidence="7">ET340</strain>
    </source>
</reference>
<protein>
    <submittedName>
        <fullName evidence="6">LysR family transcriptional regulator</fullName>
    </submittedName>
</protein>
<evidence type="ECO:0000256" key="3">
    <source>
        <dbReference type="ARBA" id="ARBA00023125"/>
    </source>
</evidence>
<dbReference type="Proteomes" id="UP001529380">
    <property type="component" value="Unassembled WGS sequence"/>
</dbReference>
<proteinExistence type="inferred from homology"/>
<dbReference type="InterPro" id="IPR036390">
    <property type="entry name" value="WH_DNA-bd_sf"/>
</dbReference>
<accession>A0ABT7UQX1</accession>
<keyword evidence="2" id="KW-0805">Transcription regulation</keyword>
<dbReference type="Gene3D" id="3.40.190.290">
    <property type="match status" value="1"/>
</dbReference>
<dbReference type="PANTHER" id="PTHR30346:SF0">
    <property type="entry name" value="HCA OPERON TRANSCRIPTIONAL ACTIVATOR HCAR"/>
    <property type="match status" value="1"/>
</dbReference>
<keyword evidence="7" id="KW-1185">Reference proteome</keyword>
<comment type="similarity">
    <text evidence="1">Belongs to the LysR transcriptional regulatory family.</text>
</comment>
<dbReference type="Pfam" id="PF03466">
    <property type="entry name" value="LysR_substrate"/>
    <property type="match status" value="1"/>
</dbReference>
<dbReference type="SUPFAM" id="SSF46785">
    <property type="entry name" value="Winged helix' DNA-binding domain"/>
    <property type="match status" value="1"/>
</dbReference>